<gene>
    <name evidence="1" type="ORF">AB4Y39_17565</name>
</gene>
<accession>A0AB39HXZ3</accession>
<evidence type="ECO:0000313" key="1">
    <source>
        <dbReference type="EMBL" id="XDK35509.1"/>
    </source>
</evidence>
<dbReference type="EMBL" id="CP162607">
    <property type="protein sequence ID" value="XDK35509.1"/>
    <property type="molecule type" value="Genomic_DNA"/>
</dbReference>
<reference evidence="1" key="1">
    <citation type="submission" date="2024-07" db="EMBL/GenBank/DDBJ databases">
        <title>Identification and characteristics of a novel species of coltsfoot's symbiotic bacteria.</title>
        <authorList>
            <person name="Juszczyk A."/>
            <person name="Jasielczuk I."/>
            <person name="Gurgul A."/>
            <person name="Rogala M."/>
            <person name="Kowalczyk A."/>
            <person name="Szmatola T."/>
            <person name="Kosecka-Strojek M."/>
            <person name="Arent Z."/>
            <person name="Latowski D."/>
        </authorList>
    </citation>
    <scope>NUCLEOTIDE SEQUENCE</scope>
    <source>
        <strain evidence="1">Hg7Tf</strain>
    </source>
</reference>
<sequence length="175" mass="18975">MSSATQEQSIQNLCKLLVLVSANPAAYLQDSVLLSSLKSQGKLSSYHSEKLGISKTSLNTLKRHCEHYAPGGFTHLDQLRASALSAVTQATTPTSVKRKSQKDTIAKLTQENAQLNLDLLAITKLLRLSMRQTRSFAQLCNDSVASALYAKESSELLDMLSTVGTLAGKLHEKAL</sequence>
<proteinExistence type="predicted"/>
<protein>
    <submittedName>
        <fullName evidence="1">Uncharacterized protein</fullName>
    </submittedName>
</protein>
<dbReference type="AlphaFoldDB" id="A0AB39HXZ3"/>
<organism evidence="1">
    <name type="scientific">Pseudomonas sp. Hg7Tf</name>
    <dbReference type="NCBI Taxonomy" id="3236988"/>
    <lineage>
        <taxon>Bacteria</taxon>
        <taxon>Pseudomonadati</taxon>
        <taxon>Pseudomonadota</taxon>
        <taxon>Gammaproteobacteria</taxon>
        <taxon>Pseudomonadales</taxon>
        <taxon>Pseudomonadaceae</taxon>
        <taxon>Pseudomonas</taxon>
    </lineage>
</organism>
<name>A0AB39HXZ3_9PSED</name>
<dbReference type="RefSeq" id="WP_191832353.1">
    <property type="nucleotide sequence ID" value="NZ_CP162607.1"/>
</dbReference>